<comment type="caution">
    <text evidence="2">The sequence shown here is derived from an EMBL/GenBank/DDBJ whole genome shotgun (WGS) entry which is preliminary data.</text>
</comment>
<evidence type="ECO:0000313" key="3">
    <source>
        <dbReference type="Proteomes" id="UP000664357"/>
    </source>
</evidence>
<proteinExistence type="predicted"/>
<protein>
    <recommendedName>
        <fullName evidence="1">Helicase HerA central domain-containing protein</fullName>
    </recommendedName>
</protein>
<evidence type="ECO:0000259" key="1">
    <source>
        <dbReference type="Pfam" id="PF01935"/>
    </source>
</evidence>
<dbReference type="SUPFAM" id="SSF52540">
    <property type="entry name" value="P-loop containing nucleoside triphosphate hydrolases"/>
    <property type="match status" value="1"/>
</dbReference>
<reference evidence="2 3" key="1">
    <citation type="submission" date="2021-03" db="EMBL/GenBank/DDBJ databases">
        <authorList>
            <person name="Gilmore M.S."/>
            <person name="Schwartzman J."/>
            <person name="Van Tyne D."/>
            <person name="Martin M."/>
            <person name="Earl A.M."/>
            <person name="Manson A.L."/>
            <person name="Straub T."/>
            <person name="Salamzade R."/>
            <person name="Saavedra J."/>
            <person name="Lebreton F."/>
            <person name="Prichula J."/>
            <person name="Schaufler K."/>
            <person name="Gaca A."/>
            <person name="Sgardioli B."/>
            <person name="Wagenaar J."/>
            <person name="Strong T."/>
        </authorList>
    </citation>
    <scope>NUCLEOTIDE SEQUENCE [LARGE SCALE GENOMIC DNA]</scope>
    <source>
        <strain evidence="2 3">665A</strain>
    </source>
</reference>
<dbReference type="Pfam" id="PF01935">
    <property type="entry name" value="DUF87"/>
    <property type="match status" value="1"/>
</dbReference>
<dbReference type="EMBL" id="JAFREL020000002">
    <property type="protein sequence ID" value="MEO1771184.1"/>
    <property type="molecule type" value="Genomic_DNA"/>
</dbReference>
<dbReference type="InterPro" id="IPR027417">
    <property type="entry name" value="P-loop_NTPase"/>
</dbReference>
<dbReference type="InterPro" id="IPR008571">
    <property type="entry name" value="HerA-like"/>
</dbReference>
<dbReference type="PANTHER" id="PTHR42957">
    <property type="entry name" value="HELICASE MJ1565-RELATED"/>
    <property type="match status" value="1"/>
</dbReference>
<reference evidence="2 3" key="2">
    <citation type="submission" date="2024-02" db="EMBL/GenBank/DDBJ databases">
        <title>The Genome Sequence of Enterococcus sp. DIV0159.</title>
        <authorList>
            <person name="Earl A."/>
            <person name="Manson A."/>
            <person name="Gilmore M."/>
            <person name="Sanders J."/>
            <person name="Shea T."/>
            <person name="Howe W."/>
            <person name="Livny J."/>
            <person name="Cuomo C."/>
            <person name="Neafsey D."/>
            <person name="Birren B."/>
        </authorList>
    </citation>
    <scope>NUCLEOTIDE SEQUENCE [LARGE SCALE GENOMIC DNA]</scope>
    <source>
        <strain evidence="2 3">665A</strain>
    </source>
</reference>
<dbReference type="Gene3D" id="3.40.50.300">
    <property type="entry name" value="P-loop containing nucleotide triphosphate hydrolases"/>
    <property type="match status" value="2"/>
</dbReference>
<sequence>MSDLEIGIVVEANGFTNKIATYDNTNHSSFINNGEIVKNISVNSFIIIEQGFVRIVARINSETIWDIANTSKHSMNFDNRFSKHSIKRILEVQVVGYIKNNIFHSGSSYLPMIGNSCIIPNDNDINLIYINNYSENERHLVSIGKSLIEQNTINLPVNLFFASHIGIFGNTGSGKSNTLHKLYYELFRLGNLPKMKSNSKFLILDFNDEYTQPFSFGILNDKVNKITHILDSSKSNDSQKFPIQKSNFLNEEILSILFQATQQTQKPFLSRVIKSINKYGTGSESLARWIVYQLMTILNGEPNKDVFNRLINLLEESFPGIACHIEILKRVQVNSTNGYFYLESPQLYFNGTIDSHHVESLKISDVKAYIESLEFDLIDEFEIRCKLQLVSELMYGSIIPEHIEPLIKRIETRIGNIKNYIKLVDELPFQPFLQIVSLKSLNQEAKKIVSLLITKMYFDKHKRDNVINDKSFHLIVDEAHNILSSQSVREQEGWKDYRLELFEEIIKEGRKFSFFLTISSQRPADISPTILSQVHNFFLHKLVNEKDLQIIDNSISTLDRISKSMLPILSQGVCIISGTAITMPITVSIDFISDISLRPKSDTVQLTDIWE</sequence>
<dbReference type="Proteomes" id="UP000664357">
    <property type="component" value="Unassembled WGS sequence"/>
</dbReference>
<dbReference type="PANTHER" id="PTHR42957:SF1">
    <property type="entry name" value="HELICASE MJ1565-RELATED"/>
    <property type="match status" value="1"/>
</dbReference>
<keyword evidence="3" id="KW-1185">Reference proteome</keyword>
<feature type="domain" description="Helicase HerA central" evidence="1">
    <location>
        <begin position="143"/>
        <end position="281"/>
    </location>
</feature>
<dbReference type="InterPro" id="IPR002789">
    <property type="entry name" value="HerA_central"/>
</dbReference>
<name>A0ABV0ERB2_9ENTE</name>
<gene>
    <name evidence="2" type="ORF">JZO67_003162</name>
</gene>
<evidence type="ECO:0000313" key="2">
    <source>
        <dbReference type="EMBL" id="MEO1771184.1"/>
    </source>
</evidence>
<accession>A0ABV0ERB2</accession>
<organism evidence="2 3">
    <name type="scientific">Candidatus Enterococcus ferrettii</name>
    <dbReference type="NCBI Taxonomy" id="2815324"/>
    <lineage>
        <taxon>Bacteria</taxon>
        <taxon>Bacillati</taxon>
        <taxon>Bacillota</taxon>
        <taxon>Bacilli</taxon>
        <taxon>Lactobacillales</taxon>
        <taxon>Enterococcaceae</taxon>
        <taxon>Enterococcus</taxon>
    </lineage>
</organism>